<gene>
    <name evidence="1" type="ORF">MM171A02020_0006</name>
</gene>
<organism evidence="1">
    <name type="scientific">viral metagenome</name>
    <dbReference type="NCBI Taxonomy" id="1070528"/>
    <lineage>
        <taxon>unclassified sequences</taxon>
        <taxon>metagenomes</taxon>
        <taxon>organismal metagenomes</taxon>
    </lineage>
</organism>
<evidence type="ECO:0000313" key="1">
    <source>
        <dbReference type="EMBL" id="QJA98284.1"/>
    </source>
</evidence>
<reference evidence="1" key="1">
    <citation type="submission" date="2020-03" db="EMBL/GenBank/DDBJ databases">
        <title>The deep terrestrial virosphere.</title>
        <authorList>
            <person name="Holmfeldt K."/>
            <person name="Nilsson E."/>
            <person name="Simone D."/>
            <person name="Lopez-Fernandez M."/>
            <person name="Wu X."/>
            <person name="de Brujin I."/>
            <person name="Lundin D."/>
            <person name="Andersson A."/>
            <person name="Bertilsson S."/>
            <person name="Dopson M."/>
        </authorList>
    </citation>
    <scope>NUCLEOTIDE SEQUENCE</scope>
    <source>
        <strain evidence="1">MM171A02020</strain>
    </source>
</reference>
<dbReference type="EMBL" id="MT143568">
    <property type="protein sequence ID" value="QJA98284.1"/>
    <property type="molecule type" value="Genomic_DNA"/>
</dbReference>
<accession>A0A6M3LXD0</accession>
<protein>
    <submittedName>
        <fullName evidence="1">Uncharacterized protein</fullName>
    </submittedName>
</protein>
<dbReference type="AlphaFoldDB" id="A0A6M3LXD0"/>
<name>A0A6M3LXD0_9ZZZZ</name>
<sequence>MTGEQLGRELHESMEADRAIQFTPTRRIESTDPERMLVEIEAHCQCGFILISLVSVVLEDQPDATKKAYVAFMVNG</sequence>
<proteinExistence type="predicted"/>